<dbReference type="InterPro" id="IPR001387">
    <property type="entry name" value="Cro/C1-type_HTH"/>
</dbReference>
<dbReference type="CDD" id="cd00093">
    <property type="entry name" value="HTH_XRE"/>
    <property type="match status" value="1"/>
</dbReference>
<dbReference type="EMBL" id="JSXC01000052">
    <property type="protein sequence ID" value="KHN49681.1"/>
    <property type="molecule type" value="Genomic_DNA"/>
</dbReference>
<dbReference type="Gene3D" id="1.10.260.40">
    <property type="entry name" value="lambda repressor-like DNA-binding domains"/>
    <property type="match status" value="1"/>
</dbReference>
<feature type="domain" description="HTH cro/C1-type" evidence="2">
    <location>
        <begin position="28"/>
        <end position="82"/>
    </location>
</feature>
<dbReference type="RefSeq" id="WP_039353374.1">
    <property type="nucleotide sequence ID" value="NZ_JSXC01000052.1"/>
</dbReference>
<dbReference type="InterPro" id="IPR010982">
    <property type="entry name" value="Lambda_DNA-bd_dom_sf"/>
</dbReference>
<evidence type="ECO:0000313" key="3">
    <source>
        <dbReference type="EMBL" id="KHN49681.1"/>
    </source>
</evidence>
<proteinExistence type="predicted"/>
<keyword evidence="4" id="KW-1185">Reference proteome</keyword>
<dbReference type="Pfam" id="PF12844">
    <property type="entry name" value="HTH_19"/>
    <property type="match status" value="1"/>
</dbReference>
<name>A0A7V8IH81_9GAMM</name>
<gene>
    <name evidence="3" type="ORF">OI69_17355</name>
</gene>
<dbReference type="AlphaFoldDB" id="A0A7V8IH81"/>
<comment type="caution">
    <text evidence="3">The sequence shown here is derived from an EMBL/GenBank/DDBJ whole genome shotgun (WGS) entry which is preliminary data.</text>
</comment>
<dbReference type="GO" id="GO:0003677">
    <property type="term" value="F:DNA binding"/>
    <property type="evidence" value="ECO:0007669"/>
    <property type="project" value="UniProtKB-KW"/>
</dbReference>
<dbReference type="PANTHER" id="PTHR46558">
    <property type="entry name" value="TRACRIPTIONAL REGULATORY PROTEIN-RELATED-RELATED"/>
    <property type="match status" value="1"/>
</dbReference>
<dbReference type="Proteomes" id="UP000053038">
    <property type="component" value="Unassembled WGS sequence"/>
</dbReference>
<reference evidence="3 4" key="1">
    <citation type="submission" date="2014-10" db="EMBL/GenBank/DDBJ databases">
        <title>Genome sequence of Pectobacterium carotovorum M022.</title>
        <authorList>
            <person name="Chan K.-G."/>
            <person name="Tan W.-S."/>
        </authorList>
    </citation>
    <scope>NUCLEOTIDE SEQUENCE [LARGE SCALE GENOMIC DNA]</scope>
    <source>
        <strain evidence="3 4">M022</strain>
    </source>
</reference>
<keyword evidence="1" id="KW-0238">DNA-binding</keyword>
<dbReference type="SMART" id="SM00530">
    <property type="entry name" value="HTH_XRE"/>
    <property type="match status" value="1"/>
</dbReference>
<accession>A0A7V8IH81</accession>
<evidence type="ECO:0000259" key="2">
    <source>
        <dbReference type="PROSITE" id="PS50943"/>
    </source>
</evidence>
<evidence type="ECO:0000256" key="1">
    <source>
        <dbReference type="ARBA" id="ARBA00023125"/>
    </source>
</evidence>
<sequence>MAVLTTRQLQQAMNTKDEQFFKQLGARVAQARKEQQLTQTQLAEQLGIAQQTMAHYEGGKLKISAALLPQLAQILNLSLDELLGLSTPRRSGKRGPASRLEQQIEIISQLPRTKQKLVSEILDNVIGKTEEH</sequence>
<dbReference type="OrthoDB" id="3034420at2"/>
<dbReference type="PROSITE" id="PS50943">
    <property type="entry name" value="HTH_CROC1"/>
    <property type="match status" value="1"/>
</dbReference>
<evidence type="ECO:0000313" key="4">
    <source>
        <dbReference type="Proteomes" id="UP000053038"/>
    </source>
</evidence>
<dbReference type="SUPFAM" id="SSF47413">
    <property type="entry name" value="lambda repressor-like DNA-binding domains"/>
    <property type="match status" value="1"/>
</dbReference>
<dbReference type="PANTHER" id="PTHR46558:SF11">
    <property type="entry name" value="HTH-TYPE TRANSCRIPTIONAL REGULATOR XRE"/>
    <property type="match status" value="1"/>
</dbReference>
<protein>
    <submittedName>
        <fullName evidence="3">XRE family transcriptional regulator</fullName>
    </submittedName>
</protein>
<organism evidence="3 4">
    <name type="scientific">Pectobacterium fontis</name>
    <dbReference type="NCBI Taxonomy" id="2558042"/>
    <lineage>
        <taxon>Bacteria</taxon>
        <taxon>Pseudomonadati</taxon>
        <taxon>Pseudomonadota</taxon>
        <taxon>Gammaproteobacteria</taxon>
        <taxon>Enterobacterales</taxon>
        <taxon>Pectobacteriaceae</taxon>
        <taxon>Pectobacterium</taxon>
    </lineage>
</organism>